<evidence type="ECO:0000313" key="2">
    <source>
        <dbReference type="Proteomes" id="UP000292085"/>
    </source>
</evidence>
<accession>A0A4Q6Y338</accession>
<proteinExistence type="predicted"/>
<dbReference type="AlphaFoldDB" id="A0A4Q6Y338"/>
<dbReference type="EMBL" id="SGIS01000012">
    <property type="protein sequence ID" value="RZF64672.1"/>
    <property type="molecule type" value="Genomic_DNA"/>
</dbReference>
<organism evidence="1 2">
    <name type="scientific">Sphingomonas populi</name>
    <dbReference type="NCBI Taxonomy" id="2484750"/>
    <lineage>
        <taxon>Bacteria</taxon>
        <taxon>Pseudomonadati</taxon>
        <taxon>Pseudomonadota</taxon>
        <taxon>Alphaproteobacteria</taxon>
        <taxon>Sphingomonadales</taxon>
        <taxon>Sphingomonadaceae</taxon>
        <taxon>Sphingomonas</taxon>
    </lineage>
</organism>
<comment type="caution">
    <text evidence="1">The sequence shown here is derived from an EMBL/GenBank/DDBJ whole genome shotgun (WGS) entry which is preliminary data.</text>
</comment>
<evidence type="ECO:0000313" key="1">
    <source>
        <dbReference type="EMBL" id="RZF64672.1"/>
    </source>
</evidence>
<name>A0A4Q6Y338_9SPHN</name>
<dbReference type="RefSeq" id="WP_130156893.1">
    <property type="nucleotide sequence ID" value="NZ_SGIS01000012.1"/>
</dbReference>
<reference evidence="1 2" key="1">
    <citation type="submission" date="2019-02" db="EMBL/GenBank/DDBJ databases">
        <authorList>
            <person name="Li Y."/>
        </authorList>
    </citation>
    <scope>NUCLEOTIDE SEQUENCE [LARGE SCALE GENOMIC DNA]</scope>
    <source>
        <strain evidence="1 2">3-7</strain>
    </source>
</reference>
<sequence length="75" mass="8326">MLRSDRGTALQPDPVQLARERLTECRKERRAYEMAVKRGQHTPLQFITADGRPIIAGALVARAVEQPSISAEIIA</sequence>
<keyword evidence="2" id="KW-1185">Reference proteome</keyword>
<protein>
    <submittedName>
        <fullName evidence="1">Uncharacterized protein</fullName>
    </submittedName>
</protein>
<dbReference type="Proteomes" id="UP000292085">
    <property type="component" value="Unassembled WGS sequence"/>
</dbReference>
<gene>
    <name evidence="1" type="ORF">EWE75_09765</name>
</gene>